<keyword evidence="4 10" id="KW-1133">Transmembrane helix</keyword>
<proteinExistence type="inferred from homology"/>
<reference evidence="12" key="1">
    <citation type="journal article" date="2019" name="Int. J. Syst. Evol. Microbiol.">
        <title>The Global Catalogue of Microorganisms (GCM) 10K type strain sequencing project: providing services to taxonomists for standard genome sequencing and annotation.</title>
        <authorList>
            <consortium name="The Broad Institute Genomics Platform"/>
            <consortium name="The Broad Institute Genome Sequencing Center for Infectious Disease"/>
            <person name="Wu L."/>
            <person name="Ma J."/>
        </authorList>
    </citation>
    <scope>NUCLEOTIDE SEQUENCE [LARGE SCALE GENOMIC DNA]</scope>
    <source>
        <strain evidence="12">CCUG 63563</strain>
    </source>
</reference>
<comment type="caution">
    <text evidence="10">Lacks conserved residue(s) required for the propagation of feature annotation.</text>
</comment>
<keyword evidence="2 10" id="KW-1003">Cell membrane</keyword>
<keyword evidence="10" id="KW-0813">Transport</keyword>
<dbReference type="EMBL" id="JBHTJF010000036">
    <property type="protein sequence ID" value="MFD0944408.1"/>
    <property type="molecule type" value="Genomic_DNA"/>
</dbReference>
<protein>
    <recommendedName>
        <fullName evidence="10">Fluoride-specific ion channel FluC</fullName>
    </recommendedName>
</protein>
<evidence type="ECO:0000256" key="7">
    <source>
        <dbReference type="ARBA" id="ARBA00035120"/>
    </source>
</evidence>
<keyword evidence="10" id="KW-0915">Sodium</keyword>
<comment type="subcellular location">
    <subcellularLocation>
        <location evidence="1 10">Cell membrane</location>
        <topology evidence="1 10">Multi-pass membrane protein</topology>
    </subcellularLocation>
</comment>
<comment type="similarity">
    <text evidence="7 10">Belongs to the fluoride channel Fluc/FEX (TC 1.A.43) family.</text>
</comment>
<keyword evidence="12" id="KW-1185">Reference proteome</keyword>
<evidence type="ECO:0000256" key="3">
    <source>
        <dbReference type="ARBA" id="ARBA00022692"/>
    </source>
</evidence>
<dbReference type="HAMAP" id="MF_00454">
    <property type="entry name" value="FluC"/>
    <property type="match status" value="1"/>
</dbReference>
<dbReference type="InterPro" id="IPR003691">
    <property type="entry name" value="FluC"/>
</dbReference>
<feature type="binding site" evidence="10">
    <location>
        <position position="65"/>
    </location>
    <ligand>
        <name>Na(+)</name>
        <dbReference type="ChEBI" id="CHEBI:29101"/>
        <note>structural</note>
    </ligand>
</feature>
<keyword evidence="5 10" id="KW-0472">Membrane</keyword>
<gene>
    <name evidence="10" type="primary">fluC</name>
    <name evidence="10" type="synonym">crcB</name>
    <name evidence="11" type="ORF">ACFQ0V_11700</name>
</gene>
<sequence>MMLVMLGGALGALARYFLQSAMQDESRALVWTNNIGSMLFGWLFALALREPLYLAFGIGFCGAFTTFSTVFVRLAQQWRAKQYALFFSFLMKSTLEGFLFAALGYFIGLM</sequence>
<keyword evidence="6 10" id="KW-0407">Ion channel</keyword>
<dbReference type="Pfam" id="PF02537">
    <property type="entry name" value="CRCB"/>
    <property type="match status" value="1"/>
</dbReference>
<evidence type="ECO:0000256" key="2">
    <source>
        <dbReference type="ARBA" id="ARBA00022475"/>
    </source>
</evidence>
<evidence type="ECO:0000256" key="5">
    <source>
        <dbReference type="ARBA" id="ARBA00023136"/>
    </source>
</evidence>
<keyword evidence="10" id="KW-0479">Metal-binding</keyword>
<evidence type="ECO:0000256" key="4">
    <source>
        <dbReference type="ARBA" id="ARBA00022989"/>
    </source>
</evidence>
<evidence type="ECO:0000256" key="8">
    <source>
        <dbReference type="ARBA" id="ARBA00035585"/>
    </source>
</evidence>
<comment type="catalytic activity">
    <reaction evidence="8">
        <text>fluoride(in) = fluoride(out)</text>
        <dbReference type="Rhea" id="RHEA:76159"/>
        <dbReference type="ChEBI" id="CHEBI:17051"/>
    </reaction>
    <physiologicalReaction direction="left-to-right" evidence="8">
        <dbReference type="Rhea" id="RHEA:76160"/>
    </physiologicalReaction>
</comment>
<evidence type="ECO:0000313" key="12">
    <source>
        <dbReference type="Proteomes" id="UP001596976"/>
    </source>
</evidence>
<organism evidence="11 12">
    <name type="scientific">Savagea faecisuis</name>
    <dbReference type="NCBI Taxonomy" id="1274803"/>
    <lineage>
        <taxon>Bacteria</taxon>
        <taxon>Bacillati</taxon>
        <taxon>Bacillota</taxon>
        <taxon>Bacilli</taxon>
        <taxon>Bacillales</taxon>
        <taxon>Caryophanaceae</taxon>
        <taxon>Savagea</taxon>
    </lineage>
</organism>
<feature type="transmembrane region" description="Helical" evidence="10">
    <location>
        <begin position="52"/>
        <end position="72"/>
    </location>
</feature>
<evidence type="ECO:0000256" key="1">
    <source>
        <dbReference type="ARBA" id="ARBA00004651"/>
    </source>
</evidence>
<name>A0ABW3GZ09_9BACL</name>
<comment type="caution">
    <text evidence="11">The sequence shown here is derived from an EMBL/GenBank/DDBJ whole genome shotgun (WGS) entry which is preliminary data.</text>
</comment>
<feature type="transmembrane region" description="Helical" evidence="10">
    <location>
        <begin position="84"/>
        <end position="107"/>
    </location>
</feature>
<evidence type="ECO:0000256" key="6">
    <source>
        <dbReference type="ARBA" id="ARBA00023303"/>
    </source>
</evidence>
<comment type="activity regulation">
    <text evidence="10">Na(+) is not transported, but it plays an essential structural role and its presence is essential for fluoride channel function.</text>
</comment>
<evidence type="ECO:0000256" key="10">
    <source>
        <dbReference type="HAMAP-Rule" id="MF_00454"/>
    </source>
</evidence>
<dbReference type="Proteomes" id="UP001596976">
    <property type="component" value="Unassembled WGS sequence"/>
</dbReference>
<keyword evidence="10" id="KW-0406">Ion transport</keyword>
<evidence type="ECO:0000256" key="9">
    <source>
        <dbReference type="ARBA" id="ARBA00049940"/>
    </source>
</evidence>
<accession>A0ABW3GZ09</accession>
<dbReference type="RefSeq" id="WP_381013763.1">
    <property type="nucleotide sequence ID" value="NZ_JBHTJF010000036.1"/>
</dbReference>
<comment type="function">
    <text evidence="9 10">Fluoride-specific ion channel. Important for reducing fluoride concentration in the cell, thus reducing its toxicity.</text>
</comment>
<feature type="binding site" evidence="10">
    <location>
        <position position="62"/>
    </location>
    <ligand>
        <name>Na(+)</name>
        <dbReference type="ChEBI" id="CHEBI:29101"/>
        <note>structural</note>
    </ligand>
</feature>
<evidence type="ECO:0000313" key="11">
    <source>
        <dbReference type="EMBL" id="MFD0944408.1"/>
    </source>
</evidence>
<keyword evidence="3 10" id="KW-0812">Transmembrane</keyword>